<evidence type="ECO:0000313" key="2">
    <source>
        <dbReference type="EMBL" id="MBM6673375.1"/>
    </source>
</evidence>
<evidence type="ECO:0000256" key="1">
    <source>
        <dbReference type="SAM" id="MobiDB-lite"/>
    </source>
</evidence>
<dbReference type="AlphaFoldDB" id="A0A939B795"/>
<name>A0A939B795_9BACT</name>
<evidence type="ECO:0000313" key="3">
    <source>
        <dbReference type="Proteomes" id="UP000706891"/>
    </source>
</evidence>
<proteinExistence type="predicted"/>
<dbReference type="EMBL" id="JACJJG010000020">
    <property type="protein sequence ID" value="MBM6673375.1"/>
    <property type="molecule type" value="Genomic_DNA"/>
</dbReference>
<comment type="caution">
    <text evidence="2">The sequence shown here is derived from an EMBL/GenBank/DDBJ whole genome shotgun (WGS) entry which is preliminary data.</text>
</comment>
<dbReference type="Gene3D" id="1.10.10.60">
    <property type="entry name" value="Homeodomain-like"/>
    <property type="match status" value="1"/>
</dbReference>
<organism evidence="2 3">
    <name type="scientific">Marseilla massiliensis</name>
    <dbReference type="NCBI Taxonomy" id="1841864"/>
    <lineage>
        <taxon>Bacteria</taxon>
        <taxon>Pseudomonadati</taxon>
        <taxon>Bacteroidota</taxon>
        <taxon>Bacteroidia</taxon>
        <taxon>Bacteroidales</taxon>
        <taxon>Prevotellaceae</taxon>
        <taxon>Marseilla</taxon>
    </lineage>
</organism>
<dbReference type="Proteomes" id="UP000706891">
    <property type="component" value="Unassembled WGS sequence"/>
</dbReference>
<sequence length="166" mass="18748">MTKFMATQPIYVRVKYGKIYFDRISKGLVRVRQVKPDGTTGYIDLADEDMGKLAKGLFARHKQLHPEAYQVKKQKTSKLSITPGSTHMQELKAKHENAYNKWTAEEEVLLKRYYSEGKTNSEIGKLLKRNTGAVESRLRKLGLAANTGKQEASTNGNPENADFSKP</sequence>
<accession>A0A939B795</accession>
<gene>
    <name evidence="2" type="ORF">H6A34_05750</name>
</gene>
<reference evidence="2" key="2">
    <citation type="journal article" date="2021" name="Sci. Rep.">
        <title>The distribution of antibiotic resistance genes in chicken gut microbiota commensals.</title>
        <authorList>
            <person name="Juricova H."/>
            <person name="Matiasovicova J."/>
            <person name="Kubasova T."/>
            <person name="Cejkova D."/>
            <person name="Rychlik I."/>
        </authorList>
    </citation>
    <scope>NUCLEOTIDE SEQUENCE</scope>
    <source>
        <strain evidence="2">An824</strain>
    </source>
</reference>
<protein>
    <submittedName>
        <fullName evidence="2">Uncharacterized protein</fullName>
    </submittedName>
</protein>
<keyword evidence="3" id="KW-1185">Reference proteome</keyword>
<feature type="compositionally biased region" description="Polar residues" evidence="1">
    <location>
        <begin position="147"/>
        <end position="158"/>
    </location>
</feature>
<reference evidence="2" key="1">
    <citation type="submission" date="2020-08" db="EMBL/GenBank/DDBJ databases">
        <authorList>
            <person name="Cejkova D."/>
            <person name="Kubasova T."/>
            <person name="Jahodarova E."/>
            <person name="Rychlik I."/>
        </authorList>
    </citation>
    <scope>NUCLEOTIDE SEQUENCE</scope>
    <source>
        <strain evidence="2">An824</strain>
    </source>
</reference>
<dbReference type="RefSeq" id="WP_205104059.1">
    <property type="nucleotide sequence ID" value="NZ_JACJJG010000020.1"/>
</dbReference>
<feature type="region of interest" description="Disordered" evidence="1">
    <location>
        <begin position="144"/>
        <end position="166"/>
    </location>
</feature>